<name>A0AAE0WUN5_9PEZI</name>
<comment type="caution">
    <text evidence="1">The sequence shown here is derived from an EMBL/GenBank/DDBJ whole genome shotgun (WGS) entry which is preliminary data.</text>
</comment>
<evidence type="ECO:0000313" key="1">
    <source>
        <dbReference type="EMBL" id="KAK3677934.1"/>
    </source>
</evidence>
<protein>
    <submittedName>
        <fullName evidence="1">Uncharacterized protein</fullName>
    </submittedName>
</protein>
<evidence type="ECO:0000313" key="2">
    <source>
        <dbReference type="Proteomes" id="UP001274830"/>
    </source>
</evidence>
<proteinExistence type="predicted"/>
<reference evidence="1" key="1">
    <citation type="submission" date="2023-07" db="EMBL/GenBank/DDBJ databases">
        <title>Black Yeasts Isolated from many extreme environments.</title>
        <authorList>
            <person name="Coleine C."/>
            <person name="Stajich J.E."/>
            <person name="Selbmann L."/>
        </authorList>
    </citation>
    <scope>NUCLEOTIDE SEQUENCE</scope>
    <source>
        <strain evidence="1">CCFEE 5485</strain>
    </source>
</reference>
<organism evidence="1 2">
    <name type="scientific">Recurvomyces mirabilis</name>
    <dbReference type="NCBI Taxonomy" id="574656"/>
    <lineage>
        <taxon>Eukaryota</taxon>
        <taxon>Fungi</taxon>
        <taxon>Dikarya</taxon>
        <taxon>Ascomycota</taxon>
        <taxon>Pezizomycotina</taxon>
        <taxon>Dothideomycetes</taxon>
        <taxon>Dothideomycetidae</taxon>
        <taxon>Mycosphaerellales</taxon>
        <taxon>Teratosphaeriaceae</taxon>
        <taxon>Recurvomyces</taxon>
    </lineage>
</organism>
<sequence length="285" mass="31840">MSKKDRKAARKTAKLASMPKVVTTADIEFVAEVLHPHDSHKDEAEEERRLLEDPDIKLNLYFFKGTTNTREARRRHLKPKVKGEQEFIIEEDELAALLFSLSVPASDQVKTTRARQLVEQIRLAVRDDLVHVAKEHEQTMMRKAGFWRWASRKAYDRLVHNGRLWDDTSDSGDVASRKDSVANAMEDLGMKENDSSGQKASQTLQISAPKTPAFAERKKSGKDALLASPAIDDGWTQVGRTTTKRKTETPATSIKLSGNQGLAKLQVKPKGMFGAFSLADDGLVD</sequence>
<accession>A0AAE0WUN5</accession>
<gene>
    <name evidence="1" type="ORF">LTR78_002029</name>
</gene>
<dbReference type="EMBL" id="JAUTXT010000005">
    <property type="protein sequence ID" value="KAK3677934.1"/>
    <property type="molecule type" value="Genomic_DNA"/>
</dbReference>
<keyword evidence="2" id="KW-1185">Reference proteome</keyword>
<dbReference type="AlphaFoldDB" id="A0AAE0WUN5"/>
<dbReference type="Proteomes" id="UP001274830">
    <property type="component" value="Unassembled WGS sequence"/>
</dbReference>